<feature type="compositionally biased region" description="Polar residues" evidence="1">
    <location>
        <begin position="1"/>
        <end position="15"/>
    </location>
</feature>
<dbReference type="EMBL" id="CAOQHR010000003">
    <property type="protein sequence ID" value="CAI6331449.1"/>
    <property type="molecule type" value="Genomic_DNA"/>
</dbReference>
<proteinExistence type="predicted"/>
<evidence type="ECO:0000313" key="2">
    <source>
        <dbReference type="EMBL" id="CAI6331449.1"/>
    </source>
</evidence>
<evidence type="ECO:0000313" key="3">
    <source>
        <dbReference type="Proteomes" id="UP001152607"/>
    </source>
</evidence>
<name>A0A9W4XK43_9PLEO</name>
<keyword evidence="3" id="KW-1185">Reference proteome</keyword>
<sequence length="103" mass="11729">MRSTTETHINKQSTPPKLANKPHPPHPQHTHPPINQRDLPVPTSTSIPSLIIILSSARIPVHGIRSHIAYIKPLSYPSLTHDLRDIIRSLLFPFFQLRRSTPR</sequence>
<protein>
    <submittedName>
        <fullName evidence="2">Uncharacterized protein</fullName>
    </submittedName>
</protein>
<comment type="caution">
    <text evidence="2">The sequence shown here is derived from an EMBL/GenBank/DDBJ whole genome shotgun (WGS) entry which is preliminary data.</text>
</comment>
<organism evidence="2 3">
    <name type="scientific">Periconia digitata</name>
    <dbReference type="NCBI Taxonomy" id="1303443"/>
    <lineage>
        <taxon>Eukaryota</taxon>
        <taxon>Fungi</taxon>
        <taxon>Dikarya</taxon>
        <taxon>Ascomycota</taxon>
        <taxon>Pezizomycotina</taxon>
        <taxon>Dothideomycetes</taxon>
        <taxon>Pleosporomycetidae</taxon>
        <taxon>Pleosporales</taxon>
        <taxon>Massarineae</taxon>
        <taxon>Periconiaceae</taxon>
        <taxon>Periconia</taxon>
    </lineage>
</organism>
<evidence type="ECO:0000256" key="1">
    <source>
        <dbReference type="SAM" id="MobiDB-lite"/>
    </source>
</evidence>
<dbReference type="AlphaFoldDB" id="A0A9W4XK43"/>
<dbReference type="Proteomes" id="UP001152607">
    <property type="component" value="Unassembled WGS sequence"/>
</dbReference>
<gene>
    <name evidence="2" type="ORF">PDIGIT_LOCUS4474</name>
</gene>
<accession>A0A9W4XK43</accession>
<feature type="region of interest" description="Disordered" evidence="1">
    <location>
        <begin position="1"/>
        <end position="42"/>
    </location>
</feature>
<reference evidence="2" key="1">
    <citation type="submission" date="2023-01" db="EMBL/GenBank/DDBJ databases">
        <authorList>
            <person name="Van Ghelder C."/>
            <person name="Rancurel C."/>
        </authorList>
    </citation>
    <scope>NUCLEOTIDE SEQUENCE</scope>
    <source>
        <strain evidence="2">CNCM I-4278</strain>
    </source>
</reference>